<evidence type="ECO:0000313" key="2">
    <source>
        <dbReference type="EMBL" id="MCZ2723198.1"/>
    </source>
</evidence>
<feature type="transmembrane region" description="Helical" evidence="1">
    <location>
        <begin position="6"/>
        <end position="25"/>
    </location>
</feature>
<dbReference type="RefSeq" id="WP_269127292.1">
    <property type="nucleotide sequence ID" value="NZ_JAPUBN010000020.1"/>
</dbReference>
<keyword evidence="3" id="KW-1185">Reference proteome</keyword>
<evidence type="ECO:0000313" key="3">
    <source>
        <dbReference type="Proteomes" id="UP001149719"/>
    </source>
</evidence>
<reference evidence="2" key="1">
    <citation type="submission" date="2022-12" db="EMBL/GenBank/DDBJ databases">
        <title>Marinomonas 15G1-11 sp. nov, isolated from marine algae.</title>
        <authorList>
            <person name="Butt M."/>
            <person name="Choi D.G."/>
            <person name="Kim J.M."/>
            <person name="Lee J.K."/>
            <person name="Baek J.H."/>
            <person name="Jeon C.O."/>
        </authorList>
    </citation>
    <scope>NUCLEOTIDE SEQUENCE</scope>
    <source>
        <strain evidence="2">15G1-11</strain>
    </source>
</reference>
<organism evidence="2 3">
    <name type="scientific">Marinomonas phaeophyticola</name>
    <dbReference type="NCBI Taxonomy" id="3004091"/>
    <lineage>
        <taxon>Bacteria</taxon>
        <taxon>Pseudomonadati</taxon>
        <taxon>Pseudomonadota</taxon>
        <taxon>Gammaproteobacteria</taxon>
        <taxon>Oceanospirillales</taxon>
        <taxon>Oceanospirillaceae</taxon>
        <taxon>Marinomonas</taxon>
    </lineage>
</organism>
<protein>
    <submittedName>
        <fullName evidence="2">Uncharacterized protein</fullName>
    </submittedName>
</protein>
<comment type="caution">
    <text evidence="2">The sequence shown here is derived from an EMBL/GenBank/DDBJ whole genome shotgun (WGS) entry which is preliminary data.</text>
</comment>
<dbReference type="EMBL" id="JAPUBN010000020">
    <property type="protein sequence ID" value="MCZ2723198.1"/>
    <property type="molecule type" value="Genomic_DNA"/>
</dbReference>
<accession>A0ABT4JZJ8</accession>
<keyword evidence="1" id="KW-1133">Transmembrane helix</keyword>
<keyword evidence="1" id="KW-0472">Membrane</keyword>
<dbReference type="Proteomes" id="UP001149719">
    <property type="component" value="Unassembled WGS sequence"/>
</dbReference>
<sequence length="257" mass="30159">MTTITIIVLLALFGGFIGFVIMLQVKEQARLEKLRKASLLNNQARQIRRYLDDFPPQYQPKDLRLWLFSCLVSVFDELLSLQPDESLKRRRAHAAEEMQEFRDSKQKRKARAVNDELQVIELKRLFDSFDNFLNVSKEQKKIDSDSAFKYRSLLAFFRYKVSADHKGYLARQAFLMNKFDDAIGLYKQAVDELDPIKEVPEADEARKKFQGYADEIESDLLLQQQEQALLGDDEEDDTDDEWNKFIGGSEFEKKKYF</sequence>
<proteinExistence type="predicted"/>
<evidence type="ECO:0000256" key="1">
    <source>
        <dbReference type="SAM" id="Phobius"/>
    </source>
</evidence>
<gene>
    <name evidence="2" type="ORF">O1D97_16660</name>
</gene>
<keyword evidence="1" id="KW-0812">Transmembrane</keyword>
<name>A0ABT4JZJ8_9GAMM</name>